<evidence type="ECO:0000256" key="1">
    <source>
        <dbReference type="SAM" id="SignalP"/>
    </source>
</evidence>
<feature type="domain" description="Putative auto-transporter adhesin head GIN" evidence="2">
    <location>
        <begin position="150"/>
        <end position="254"/>
    </location>
</feature>
<evidence type="ECO:0000313" key="3">
    <source>
        <dbReference type="EMBL" id="KKB57510.1"/>
    </source>
</evidence>
<feature type="chain" id="PRO_5002489454" description="Putative auto-transporter adhesin head GIN domain-containing protein" evidence="1">
    <location>
        <begin position="21"/>
        <end position="270"/>
    </location>
</feature>
<sequence>MKTKVSLLIACLLITLTGFAFTNEKVEGNGNIITKEISISDYNEISTVGVMEFVYEQSDAAPYLKIMIDENLFPLLKAQVDGKELIIGPKKIKENSRNGNSYNLQPTKFKVITNSREIKELNVVSSGDFIIASPINIGKLEINMAGSGNILLEKKVEGNKLEINLASSGSVVASNIDLAGIECSLAGSGYIQIAGKADRAEYNLAASGNIKAYECVTGKTECNIAGSGNIQTHTRNQLEANIVGSGNVYYKGNPTTSKSIIGSGKLKSAN</sequence>
<accession>A0A0F5JIT7</accession>
<dbReference type="EMBL" id="AQHV01000009">
    <property type="protein sequence ID" value="KKB57510.1"/>
    <property type="molecule type" value="Genomic_DNA"/>
</dbReference>
<dbReference type="InterPro" id="IPR021255">
    <property type="entry name" value="DUF2807"/>
</dbReference>
<dbReference type="PANTHER" id="PTHR39200:SF1">
    <property type="entry name" value="AUTO-TRANSPORTER ADHESIN HEAD GIN DOMAIN-CONTAINING PROTEIN-RELATED"/>
    <property type="match status" value="1"/>
</dbReference>
<dbReference type="RefSeq" id="WP_007655798.1">
    <property type="nucleotide sequence ID" value="NZ_KQ033912.1"/>
</dbReference>
<dbReference type="PANTHER" id="PTHR39200">
    <property type="entry name" value="HYPOTHETICAL EXPORTED PROTEIN"/>
    <property type="match status" value="1"/>
</dbReference>
<dbReference type="PATRIC" id="fig|927665.4.peg.1360"/>
<evidence type="ECO:0000259" key="2">
    <source>
        <dbReference type="Pfam" id="PF10988"/>
    </source>
</evidence>
<dbReference type="Gene3D" id="2.160.20.120">
    <property type="match status" value="1"/>
</dbReference>
<dbReference type="HOGENOM" id="CLU_072746_0_1_10"/>
<gene>
    <name evidence="3" type="ORF">HMPREF1535_01331</name>
</gene>
<proteinExistence type="predicted"/>
<dbReference type="Pfam" id="PF10988">
    <property type="entry name" value="DUF2807"/>
    <property type="match status" value="1"/>
</dbReference>
<feature type="signal peptide" evidence="1">
    <location>
        <begin position="1"/>
        <end position="20"/>
    </location>
</feature>
<dbReference type="AlphaFoldDB" id="A0A0F5JIT7"/>
<organism evidence="3 4">
    <name type="scientific">Parabacteroides goldsteinii DSM 19448 = WAL 12034</name>
    <dbReference type="NCBI Taxonomy" id="927665"/>
    <lineage>
        <taxon>Bacteria</taxon>
        <taxon>Pseudomonadati</taxon>
        <taxon>Bacteroidota</taxon>
        <taxon>Bacteroidia</taxon>
        <taxon>Bacteroidales</taxon>
        <taxon>Tannerellaceae</taxon>
        <taxon>Parabacteroides</taxon>
    </lineage>
</organism>
<dbReference type="Proteomes" id="UP000033047">
    <property type="component" value="Unassembled WGS sequence"/>
</dbReference>
<protein>
    <recommendedName>
        <fullName evidence="2">Putative auto-transporter adhesin head GIN domain-containing protein</fullName>
    </recommendedName>
</protein>
<dbReference type="STRING" id="927665.HMPREF1535_01331"/>
<reference evidence="3 4" key="1">
    <citation type="submission" date="2013-04" db="EMBL/GenBank/DDBJ databases">
        <title>The Genome Sequence of Parabacteroides goldsteinii DSM 19448.</title>
        <authorList>
            <consortium name="The Broad Institute Genomics Platform"/>
            <person name="Earl A."/>
            <person name="Ward D."/>
            <person name="Feldgarden M."/>
            <person name="Gevers D."/>
            <person name="Martens E."/>
            <person name="Sakamoto M."/>
            <person name="Benno Y."/>
            <person name="Song Y."/>
            <person name="Liu C."/>
            <person name="Lee J."/>
            <person name="Bolanos M."/>
            <person name="Vaisanen M.L."/>
            <person name="Finegold S.M."/>
            <person name="Walker B."/>
            <person name="Young S."/>
            <person name="Zeng Q."/>
            <person name="Gargeya S."/>
            <person name="Fitzgerald M."/>
            <person name="Haas B."/>
            <person name="Abouelleil A."/>
            <person name="Allen A.W."/>
            <person name="Alvarado L."/>
            <person name="Arachchi H.M."/>
            <person name="Berlin A.M."/>
            <person name="Chapman S.B."/>
            <person name="Gainer-Dewar J."/>
            <person name="Goldberg J."/>
            <person name="Griggs A."/>
            <person name="Gujja S."/>
            <person name="Hansen M."/>
            <person name="Howarth C."/>
            <person name="Imamovic A."/>
            <person name="Ireland A."/>
            <person name="Larimer J."/>
            <person name="McCowan C."/>
            <person name="Murphy C."/>
            <person name="Pearson M."/>
            <person name="Poon T.W."/>
            <person name="Priest M."/>
            <person name="Roberts A."/>
            <person name="Saif S."/>
            <person name="Shea T."/>
            <person name="Sisk P."/>
            <person name="Sykes S."/>
            <person name="Wortman J."/>
            <person name="Nusbaum C."/>
            <person name="Birren B."/>
        </authorList>
    </citation>
    <scope>NUCLEOTIDE SEQUENCE [LARGE SCALE GENOMIC DNA]</scope>
    <source>
        <strain evidence="3 4">DSM 19448</strain>
    </source>
</reference>
<evidence type="ECO:0000313" key="4">
    <source>
        <dbReference type="Proteomes" id="UP000033047"/>
    </source>
</evidence>
<keyword evidence="1" id="KW-0732">Signal</keyword>
<comment type="caution">
    <text evidence="3">The sequence shown here is derived from an EMBL/GenBank/DDBJ whole genome shotgun (WGS) entry which is preliminary data.</text>
</comment>
<name>A0A0F5JIT7_9BACT</name>